<organism evidence="4 5">
    <name type="scientific">Pseudomonas poae</name>
    <dbReference type="NCBI Taxonomy" id="200451"/>
    <lineage>
        <taxon>Bacteria</taxon>
        <taxon>Pseudomonadati</taxon>
        <taxon>Pseudomonadota</taxon>
        <taxon>Gammaproteobacteria</taxon>
        <taxon>Pseudomonadales</taxon>
        <taxon>Pseudomonadaceae</taxon>
        <taxon>Pseudomonas</taxon>
    </lineage>
</organism>
<dbReference type="AlphaFoldDB" id="A0A7M1KQM7"/>
<evidence type="ECO:0000256" key="3">
    <source>
        <dbReference type="SAM" id="Phobius"/>
    </source>
</evidence>
<evidence type="ECO:0000313" key="4">
    <source>
        <dbReference type="EMBL" id="QOQ78138.1"/>
    </source>
</evidence>
<evidence type="ECO:0000256" key="2">
    <source>
        <dbReference type="SAM" id="MobiDB-lite"/>
    </source>
</evidence>
<reference evidence="4 5" key="1">
    <citation type="submission" date="2020-10" db="EMBL/GenBank/DDBJ databases">
        <title>High quality whole genome sequence of Pseudomonas poae PMA22.</title>
        <authorList>
            <person name="Hernandez J.G."/>
            <person name="Rodriguez P."/>
            <person name="Cuevas C."/>
            <person name="de la Calle F."/>
            <person name="Galan B."/>
            <person name="Garcia J.L."/>
        </authorList>
    </citation>
    <scope>NUCLEOTIDE SEQUENCE [LARGE SCALE GENOMIC DNA]</scope>
    <source>
        <strain evidence="4 5">PMA22</strain>
    </source>
</reference>
<accession>A0A7M1KQM7</accession>
<dbReference type="Proteomes" id="UP000594923">
    <property type="component" value="Chromosome"/>
</dbReference>
<gene>
    <name evidence="4" type="ORF">IMF22_01670</name>
</gene>
<keyword evidence="3" id="KW-1133">Transmembrane helix</keyword>
<feature type="region of interest" description="Disordered" evidence="2">
    <location>
        <begin position="273"/>
        <end position="297"/>
    </location>
</feature>
<keyword evidence="3" id="KW-0812">Transmembrane</keyword>
<evidence type="ECO:0000256" key="1">
    <source>
        <dbReference type="SAM" id="Coils"/>
    </source>
</evidence>
<feature type="transmembrane region" description="Helical" evidence="3">
    <location>
        <begin position="113"/>
        <end position="132"/>
    </location>
</feature>
<feature type="transmembrane region" description="Helical" evidence="3">
    <location>
        <begin position="152"/>
        <end position="174"/>
    </location>
</feature>
<name>A0A7M1KQM7_9PSED</name>
<keyword evidence="1" id="KW-0175">Coiled coil</keyword>
<feature type="coiled-coil region" evidence="1">
    <location>
        <begin position="53"/>
        <end position="87"/>
    </location>
</feature>
<evidence type="ECO:0000313" key="5">
    <source>
        <dbReference type="Proteomes" id="UP000594923"/>
    </source>
</evidence>
<sequence length="297" mass="32276">MEARVGDLAERSLDLDQQVARIENANSAAEELPADLQLLKEARQRVDIVVKGADSDKAAIEAAKKRIEELEVTISKAAEDARNVTELCEQAYASATSTGLAAAFTERSRALDFSMWGWVFGLVVALGAGSFFGSIQVERLGKMIGDSSASGFSITVNLVLAVLSVGAPVWFAWLSTKQIGQRFRLSEDYAFKASISRAYEGYRREAAKIDPDLEKQLLKSALSRFDEQPLRLVETDSFGSPWHEFLSSGIIKDAAKSVPGFMQKVTDLAASSLERKGKIEPPKVASNDPSPVEEAKA</sequence>
<keyword evidence="3" id="KW-0472">Membrane</keyword>
<dbReference type="EMBL" id="CP063073">
    <property type="protein sequence ID" value="QOQ78138.1"/>
    <property type="molecule type" value="Genomic_DNA"/>
</dbReference>
<protein>
    <submittedName>
        <fullName evidence="4">Uncharacterized protein</fullName>
    </submittedName>
</protein>
<proteinExistence type="predicted"/>